<dbReference type="Pfam" id="PF01037">
    <property type="entry name" value="AsnC_trans_reg"/>
    <property type="match status" value="1"/>
</dbReference>
<accession>A0A3N4RYE9</accession>
<dbReference type="GO" id="GO:0043565">
    <property type="term" value="F:sequence-specific DNA binding"/>
    <property type="evidence" value="ECO:0007669"/>
    <property type="project" value="InterPro"/>
</dbReference>
<dbReference type="PANTHER" id="PTHR30154">
    <property type="entry name" value="LEUCINE-RESPONSIVE REGULATORY PROTEIN"/>
    <property type="match status" value="1"/>
</dbReference>
<dbReference type="InterPro" id="IPR019888">
    <property type="entry name" value="Tscrpt_reg_AsnC-like"/>
</dbReference>
<organism evidence="5 6">
    <name type="scientific">Kitasatospora cineracea</name>
    <dbReference type="NCBI Taxonomy" id="88074"/>
    <lineage>
        <taxon>Bacteria</taxon>
        <taxon>Bacillati</taxon>
        <taxon>Actinomycetota</taxon>
        <taxon>Actinomycetes</taxon>
        <taxon>Kitasatosporales</taxon>
        <taxon>Streptomycetaceae</taxon>
        <taxon>Kitasatospora</taxon>
    </lineage>
</organism>
<dbReference type="GO" id="GO:0005829">
    <property type="term" value="C:cytosol"/>
    <property type="evidence" value="ECO:0007669"/>
    <property type="project" value="TreeGrafter"/>
</dbReference>
<dbReference type="InterPro" id="IPR000485">
    <property type="entry name" value="AsnC-type_HTH_dom"/>
</dbReference>
<sequence length="331" mass="35693">MIDELDLALVDALRVDPRAPWSRLAAPLGVDPATLSRRWARLTANGDAWVTCYPSADRIGRGLTALVQVDCPADRVTGVAAALARHPQAASIELVTGDADLLLTVAAYDHAALTAYLLDRLGTVPGVLRTRTTLVERTVAEGSRFSNGALDAEQRRAIAAPPPGTARPVADRRVEEDLALIRALGADGRMPYAELAARTGLPATTVRRRLAELRDSGRAVLRCDASPRVTGHPVGAMLWLDVPPAALPDTARRLTALPQTRMCAVTVGPANLALYLVAPQLPDLRRIEQDLAQHHPAIRVHDRHVTLRTLKLVGHLLTPDGRRTDYVPIEP</sequence>
<keyword evidence="6" id="KW-1185">Reference proteome</keyword>
<dbReference type="SMART" id="SM00344">
    <property type="entry name" value="HTH_ASNC"/>
    <property type="match status" value="2"/>
</dbReference>
<evidence type="ECO:0000256" key="3">
    <source>
        <dbReference type="ARBA" id="ARBA00023163"/>
    </source>
</evidence>
<dbReference type="PANTHER" id="PTHR30154:SF34">
    <property type="entry name" value="TRANSCRIPTIONAL REGULATOR AZLB"/>
    <property type="match status" value="1"/>
</dbReference>
<evidence type="ECO:0000256" key="1">
    <source>
        <dbReference type="ARBA" id="ARBA00023015"/>
    </source>
</evidence>
<dbReference type="Gene3D" id="3.30.70.920">
    <property type="match status" value="2"/>
</dbReference>
<dbReference type="InterPro" id="IPR011008">
    <property type="entry name" value="Dimeric_a/b-barrel"/>
</dbReference>
<evidence type="ECO:0000259" key="4">
    <source>
        <dbReference type="PROSITE" id="PS50956"/>
    </source>
</evidence>
<dbReference type="EMBL" id="RKQG01000001">
    <property type="protein sequence ID" value="RPE33507.1"/>
    <property type="molecule type" value="Genomic_DNA"/>
</dbReference>
<dbReference type="RefSeq" id="WP_123817819.1">
    <property type="nucleotide sequence ID" value="NZ_JBEYIY010000005.1"/>
</dbReference>
<protein>
    <submittedName>
        <fullName evidence="5">DNA-binding Lrp family transcriptional regulator</fullName>
    </submittedName>
</protein>
<name>A0A3N4RYE9_9ACTN</name>
<evidence type="ECO:0000313" key="5">
    <source>
        <dbReference type="EMBL" id="RPE33507.1"/>
    </source>
</evidence>
<dbReference type="Gene3D" id="1.10.10.10">
    <property type="entry name" value="Winged helix-like DNA-binding domain superfamily/Winged helix DNA-binding domain"/>
    <property type="match status" value="2"/>
</dbReference>
<dbReference type="InterPro" id="IPR036390">
    <property type="entry name" value="WH_DNA-bd_sf"/>
</dbReference>
<comment type="caution">
    <text evidence="5">The sequence shown here is derived from an EMBL/GenBank/DDBJ whole genome shotgun (WGS) entry which is preliminary data.</text>
</comment>
<dbReference type="SUPFAM" id="SSF54909">
    <property type="entry name" value="Dimeric alpha+beta barrel"/>
    <property type="match status" value="2"/>
</dbReference>
<gene>
    <name evidence="5" type="ORF">EDD38_1797</name>
</gene>
<dbReference type="Proteomes" id="UP000266906">
    <property type="component" value="Unassembled WGS sequence"/>
</dbReference>
<dbReference type="PROSITE" id="PS50956">
    <property type="entry name" value="HTH_ASNC_2"/>
    <property type="match status" value="1"/>
</dbReference>
<evidence type="ECO:0000256" key="2">
    <source>
        <dbReference type="ARBA" id="ARBA00023125"/>
    </source>
</evidence>
<dbReference type="SUPFAM" id="SSF46785">
    <property type="entry name" value="Winged helix' DNA-binding domain"/>
    <property type="match status" value="2"/>
</dbReference>
<evidence type="ECO:0000313" key="6">
    <source>
        <dbReference type="Proteomes" id="UP000266906"/>
    </source>
</evidence>
<keyword evidence="2 5" id="KW-0238">DNA-binding</keyword>
<reference evidence="5 6" key="1">
    <citation type="submission" date="2018-11" db="EMBL/GenBank/DDBJ databases">
        <title>Sequencing the genomes of 1000 actinobacteria strains.</title>
        <authorList>
            <person name="Klenk H.-P."/>
        </authorList>
    </citation>
    <scope>NUCLEOTIDE SEQUENCE [LARGE SCALE GENOMIC DNA]</scope>
    <source>
        <strain evidence="5 6">DSM 44781</strain>
    </source>
</reference>
<dbReference type="InterPro" id="IPR019887">
    <property type="entry name" value="Tscrpt_reg_AsnC/Lrp_C"/>
</dbReference>
<dbReference type="GO" id="GO:0043200">
    <property type="term" value="P:response to amino acid"/>
    <property type="evidence" value="ECO:0007669"/>
    <property type="project" value="TreeGrafter"/>
</dbReference>
<dbReference type="Pfam" id="PF13404">
    <property type="entry name" value="HTH_AsnC-type"/>
    <property type="match status" value="2"/>
</dbReference>
<dbReference type="InterPro" id="IPR036388">
    <property type="entry name" value="WH-like_DNA-bd_sf"/>
</dbReference>
<dbReference type="PRINTS" id="PR00033">
    <property type="entry name" value="HTHASNC"/>
</dbReference>
<proteinExistence type="predicted"/>
<keyword evidence="3" id="KW-0804">Transcription</keyword>
<keyword evidence="1" id="KW-0805">Transcription regulation</keyword>
<feature type="domain" description="HTH asnC-type" evidence="4">
    <location>
        <begin position="177"/>
        <end position="217"/>
    </location>
</feature>
<dbReference type="AlphaFoldDB" id="A0A3N4RYE9"/>